<gene>
    <name evidence="1" type="ORF">CCE28_08845</name>
</gene>
<name>A0A267MJM2_9FIRM</name>
<sequence length="34" mass="3807">MASVGKTGRVTGSNLHFEVRKNRTPINPISYVNY</sequence>
<reference evidence="1 2" key="1">
    <citation type="submission" date="2017-06" db="EMBL/GenBank/DDBJ databases">
        <title>Draft genome sequence of anaerobic fermentative bacterium Anaeromicrobium sediminis DY2726D isolated from West Pacific Ocean sediments.</title>
        <authorList>
            <person name="Zeng X."/>
        </authorList>
    </citation>
    <scope>NUCLEOTIDE SEQUENCE [LARGE SCALE GENOMIC DNA]</scope>
    <source>
        <strain evidence="1 2">DY2726D</strain>
    </source>
</reference>
<dbReference type="Proteomes" id="UP000216024">
    <property type="component" value="Unassembled WGS sequence"/>
</dbReference>
<dbReference type="Gene3D" id="2.70.70.10">
    <property type="entry name" value="Glucose Permease (Domain IIA)"/>
    <property type="match status" value="1"/>
</dbReference>
<dbReference type="RefSeq" id="WP_207652878.1">
    <property type="nucleotide sequence ID" value="NZ_NIBG01000006.1"/>
</dbReference>
<proteinExistence type="predicted"/>
<dbReference type="EMBL" id="NIBG01000006">
    <property type="protein sequence ID" value="PAB59769.1"/>
    <property type="molecule type" value="Genomic_DNA"/>
</dbReference>
<dbReference type="AlphaFoldDB" id="A0A267MJM2"/>
<dbReference type="InterPro" id="IPR011055">
    <property type="entry name" value="Dup_hybrid_motif"/>
</dbReference>
<keyword evidence="2" id="KW-1185">Reference proteome</keyword>
<evidence type="ECO:0008006" key="3">
    <source>
        <dbReference type="Google" id="ProtNLM"/>
    </source>
</evidence>
<organism evidence="1 2">
    <name type="scientific">Anaeromicrobium sediminis</name>
    <dbReference type="NCBI Taxonomy" id="1478221"/>
    <lineage>
        <taxon>Bacteria</taxon>
        <taxon>Bacillati</taxon>
        <taxon>Bacillota</taxon>
        <taxon>Clostridia</taxon>
        <taxon>Peptostreptococcales</taxon>
        <taxon>Thermotaleaceae</taxon>
        <taxon>Anaeromicrobium</taxon>
    </lineage>
</organism>
<evidence type="ECO:0000313" key="1">
    <source>
        <dbReference type="EMBL" id="PAB59769.1"/>
    </source>
</evidence>
<dbReference type="SUPFAM" id="SSF51261">
    <property type="entry name" value="Duplicated hybrid motif"/>
    <property type="match status" value="1"/>
</dbReference>
<comment type="caution">
    <text evidence="1">The sequence shown here is derived from an EMBL/GenBank/DDBJ whole genome shotgun (WGS) entry which is preliminary data.</text>
</comment>
<protein>
    <recommendedName>
        <fullName evidence="3">Peptidase M23 domain-containing protein</fullName>
    </recommendedName>
</protein>
<accession>A0A267MJM2</accession>
<evidence type="ECO:0000313" key="2">
    <source>
        <dbReference type="Proteomes" id="UP000216024"/>
    </source>
</evidence>